<proteinExistence type="predicted"/>
<protein>
    <submittedName>
        <fullName evidence="2">Uncharacterized protein</fullName>
    </submittedName>
</protein>
<comment type="caution">
    <text evidence="2">The sequence shown here is derived from an EMBL/GenBank/DDBJ whole genome shotgun (WGS) entry which is preliminary data.</text>
</comment>
<gene>
    <name evidence="1" type="ORF">CASFOL_028025</name>
    <name evidence="2" type="ORF">CASFOL_028031</name>
</gene>
<reference evidence="1 3" key="1">
    <citation type="journal article" date="2024" name="IScience">
        <title>Strigolactones Initiate the Formation of Haustorium-like Structures in Castilleja.</title>
        <authorList>
            <person name="Buerger M."/>
            <person name="Peterson D."/>
            <person name="Chory J."/>
        </authorList>
    </citation>
    <scope>NUCLEOTIDE SEQUENCE [LARGE SCALE GENOMIC DNA]</scope>
    <source>
        <strain evidence="1">Tecolote</strain>
        <tissue evidence="1">Flower</tissue>
    </source>
</reference>
<accession>A0ABD3CGI1</accession>
<dbReference type="Proteomes" id="UP001632038">
    <property type="component" value="Unassembled WGS sequence"/>
</dbReference>
<dbReference type="EMBL" id="JAVIJP010000036">
    <property type="protein sequence ID" value="KAL3628979.1"/>
    <property type="molecule type" value="Genomic_DNA"/>
</dbReference>
<reference evidence="2" key="2">
    <citation type="submission" date="2024-11" db="EMBL/GenBank/DDBJ databases">
        <authorList>
            <person name="Burger M."/>
            <person name="Chory J."/>
        </authorList>
    </citation>
    <scope>NUCLEOTIDE SEQUENCE</scope>
    <source>
        <strain evidence="2">Tecolote</strain>
        <tissue evidence="2">Flower</tissue>
    </source>
</reference>
<evidence type="ECO:0000313" key="3">
    <source>
        <dbReference type="Proteomes" id="UP001632038"/>
    </source>
</evidence>
<sequence length="65" mass="7306">MLFINHILLVFCSSPHKKLAFAVKGLLVLNQLPGRASLGFLTIVYSCEEDESENVNNPAQRYIEI</sequence>
<organism evidence="2 3">
    <name type="scientific">Castilleja foliolosa</name>
    <dbReference type="NCBI Taxonomy" id="1961234"/>
    <lineage>
        <taxon>Eukaryota</taxon>
        <taxon>Viridiplantae</taxon>
        <taxon>Streptophyta</taxon>
        <taxon>Embryophyta</taxon>
        <taxon>Tracheophyta</taxon>
        <taxon>Spermatophyta</taxon>
        <taxon>Magnoliopsida</taxon>
        <taxon>eudicotyledons</taxon>
        <taxon>Gunneridae</taxon>
        <taxon>Pentapetalae</taxon>
        <taxon>asterids</taxon>
        <taxon>lamiids</taxon>
        <taxon>Lamiales</taxon>
        <taxon>Orobanchaceae</taxon>
        <taxon>Pedicularideae</taxon>
        <taxon>Castillejinae</taxon>
        <taxon>Castilleja</taxon>
    </lineage>
</organism>
<dbReference type="AlphaFoldDB" id="A0ABD3CGI1"/>
<evidence type="ECO:0000313" key="2">
    <source>
        <dbReference type="EMBL" id="KAL3628985.1"/>
    </source>
</evidence>
<keyword evidence="3" id="KW-1185">Reference proteome</keyword>
<name>A0ABD3CGI1_9LAMI</name>
<dbReference type="EMBL" id="JAVIJP010000036">
    <property type="protein sequence ID" value="KAL3628985.1"/>
    <property type="molecule type" value="Genomic_DNA"/>
</dbReference>
<evidence type="ECO:0000313" key="1">
    <source>
        <dbReference type="EMBL" id="KAL3628979.1"/>
    </source>
</evidence>